<protein>
    <submittedName>
        <fullName evidence="2">Uncharacterized protein</fullName>
    </submittedName>
</protein>
<dbReference type="EMBL" id="REGN01003120">
    <property type="protein sequence ID" value="RNA24422.1"/>
    <property type="molecule type" value="Genomic_DNA"/>
</dbReference>
<evidence type="ECO:0000313" key="2">
    <source>
        <dbReference type="EMBL" id="RNA24422.1"/>
    </source>
</evidence>
<keyword evidence="3" id="KW-1185">Reference proteome</keyword>
<sequence>MYWKLITNSWYIHDSFLINMIIQNNSHVSPLTDTKNKYWNHIFHYIDRLVFTINQLFRLISATVWYKRIINTSFAIFILKFLELMFFVK</sequence>
<evidence type="ECO:0000313" key="3">
    <source>
        <dbReference type="Proteomes" id="UP000276133"/>
    </source>
</evidence>
<keyword evidence="1" id="KW-1133">Transmembrane helix</keyword>
<keyword evidence="1" id="KW-0812">Transmembrane</keyword>
<organism evidence="2 3">
    <name type="scientific">Brachionus plicatilis</name>
    <name type="common">Marine rotifer</name>
    <name type="synonym">Brachionus muelleri</name>
    <dbReference type="NCBI Taxonomy" id="10195"/>
    <lineage>
        <taxon>Eukaryota</taxon>
        <taxon>Metazoa</taxon>
        <taxon>Spiralia</taxon>
        <taxon>Gnathifera</taxon>
        <taxon>Rotifera</taxon>
        <taxon>Eurotatoria</taxon>
        <taxon>Monogononta</taxon>
        <taxon>Pseudotrocha</taxon>
        <taxon>Ploima</taxon>
        <taxon>Brachionidae</taxon>
        <taxon>Brachionus</taxon>
    </lineage>
</organism>
<comment type="caution">
    <text evidence="2">The sequence shown here is derived from an EMBL/GenBank/DDBJ whole genome shotgun (WGS) entry which is preliminary data.</text>
</comment>
<gene>
    <name evidence="2" type="ORF">BpHYR1_031465</name>
</gene>
<accession>A0A3M7RLI2</accession>
<proteinExistence type="predicted"/>
<reference evidence="2 3" key="1">
    <citation type="journal article" date="2018" name="Sci. Rep.">
        <title>Genomic signatures of local adaptation to the degree of environmental predictability in rotifers.</title>
        <authorList>
            <person name="Franch-Gras L."/>
            <person name="Hahn C."/>
            <person name="Garcia-Roger E.M."/>
            <person name="Carmona M.J."/>
            <person name="Serra M."/>
            <person name="Gomez A."/>
        </authorList>
    </citation>
    <scope>NUCLEOTIDE SEQUENCE [LARGE SCALE GENOMIC DNA]</scope>
    <source>
        <strain evidence="2">HYR1</strain>
    </source>
</reference>
<dbReference type="AlphaFoldDB" id="A0A3M7RLI2"/>
<dbReference type="Proteomes" id="UP000276133">
    <property type="component" value="Unassembled WGS sequence"/>
</dbReference>
<name>A0A3M7RLI2_BRAPC</name>
<feature type="transmembrane region" description="Helical" evidence="1">
    <location>
        <begin position="69"/>
        <end position="88"/>
    </location>
</feature>
<keyword evidence="1" id="KW-0472">Membrane</keyword>
<evidence type="ECO:0000256" key="1">
    <source>
        <dbReference type="SAM" id="Phobius"/>
    </source>
</evidence>